<evidence type="ECO:0000313" key="3">
    <source>
        <dbReference type="EMBL" id="PIK47693.1"/>
    </source>
</evidence>
<comment type="caution">
    <text evidence="3">The sequence shown here is derived from an EMBL/GenBank/DDBJ whole genome shotgun (WGS) entry which is preliminary data.</text>
</comment>
<dbReference type="Gene3D" id="3.30.70.380">
    <property type="entry name" value="Ferrodoxin-fold anticodon-binding domain"/>
    <property type="match status" value="1"/>
</dbReference>
<gene>
    <name evidence="3" type="ORF">BSL78_15435</name>
</gene>
<dbReference type="OrthoDB" id="273345at2759"/>
<reference evidence="3 4" key="1">
    <citation type="journal article" date="2017" name="PLoS Biol.">
        <title>The sea cucumber genome provides insights into morphological evolution and visceral regeneration.</title>
        <authorList>
            <person name="Zhang X."/>
            <person name="Sun L."/>
            <person name="Yuan J."/>
            <person name="Sun Y."/>
            <person name="Gao Y."/>
            <person name="Zhang L."/>
            <person name="Li S."/>
            <person name="Dai H."/>
            <person name="Hamel J.F."/>
            <person name="Liu C."/>
            <person name="Yu Y."/>
            <person name="Liu S."/>
            <person name="Lin W."/>
            <person name="Guo K."/>
            <person name="Jin S."/>
            <person name="Xu P."/>
            <person name="Storey K.B."/>
            <person name="Huan P."/>
            <person name="Zhang T."/>
            <person name="Zhou Y."/>
            <person name="Zhang J."/>
            <person name="Lin C."/>
            <person name="Li X."/>
            <person name="Xing L."/>
            <person name="Huo D."/>
            <person name="Sun M."/>
            <person name="Wang L."/>
            <person name="Mercier A."/>
            <person name="Li F."/>
            <person name="Yang H."/>
            <person name="Xiang J."/>
        </authorList>
    </citation>
    <scope>NUCLEOTIDE SEQUENCE [LARGE SCALE GENOMIC DNA]</scope>
    <source>
        <strain evidence="3">Shaxun</strain>
        <tissue evidence="3">Muscle</tissue>
    </source>
</reference>
<name>A0A2G8KI66_STIJA</name>
<proteinExistence type="predicted"/>
<dbReference type="EMBL" id="MRZV01000564">
    <property type="protein sequence ID" value="PIK47693.1"/>
    <property type="molecule type" value="Genomic_DNA"/>
</dbReference>
<sequence>MNIHEPHRNRQAAIHLYFYLAEISERQPRSQDKSFITSGAVIHVFQRHDLSSSVEDQPEKITRIKELRECLYKGECKNLLDSWGIEKRSLDFLPSEGLNNQTKIVNRPPDQSGVSSNSGEPHQTCTIEGAPSRTHTTCCDPCMANNQYVHTSILFLLDAPIHHCLHSCVRAMTKHSQSWTVVTLHRNCTISSVCYPLKHYLLVNLSRKHDSNDCAEQEMRKFADAISMSAEVHLLKVSSIDMSQNPDTNCTSGSQICMMQGHIRNEGFVVPISFSFWMFETCYVGAVCLEEIVINKYGIKDMRLLWSSDIRWWTRLCSLDNSLLPVVPFSLYAPSYVHDLSFWSNSEFDEETFFSLVRRIAGDDIKQIDLLETFHQKEDPSKESRCYRMVYQSCDKALTKDKAGSLQTRIRTAVEETLGVIPR</sequence>
<dbReference type="STRING" id="307972.A0A2G8KI66"/>
<evidence type="ECO:0000259" key="2">
    <source>
        <dbReference type="PROSITE" id="PS51447"/>
    </source>
</evidence>
<dbReference type="SMART" id="SM00896">
    <property type="entry name" value="FDX-ACB"/>
    <property type="match status" value="1"/>
</dbReference>
<dbReference type="Pfam" id="PF03147">
    <property type="entry name" value="FDX-ACB"/>
    <property type="match status" value="1"/>
</dbReference>
<feature type="domain" description="FDX-ACB" evidence="2">
    <location>
        <begin position="331"/>
        <end position="423"/>
    </location>
</feature>
<dbReference type="InterPro" id="IPR005121">
    <property type="entry name" value="Fdx_antiC-bd"/>
</dbReference>
<dbReference type="PROSITE" id="PS51447">
    <property type="entry name" value="FDX_ACB"/>
    <property type="match status" value="1"/>
</dbReference>
<organism evidence="3 4">
    <name type="scientific">Stichopus japonicus</name>
    <name type="common">Sea cucumber</name>
    <dbReference type="NCBI Taxonomy" id="307972"/>
    <lineage>
        <taxon>Eukaryota</taxon>
        <taxon>Metazoa</taxon>
        <taxon>Echinodermata</taxon>
        <taxon>Eleutherozoa</taxon>
        <taxon>Echinozoa</taxon>
        <taxon>Holothuroidea</taxon>
        <taxon>Aspidochirotacea</taxon>
        <taxon>Aspidochirotida</taxon>
        <taxon>Stichopodidae</taxon>
        <taxon>Apostichopus</taxon>
    </lineage>
</organism>
<evidence type="ECO:0000256" key="1">
    <source>
        <dbReference type="SAM" id="MobiDB-lite"/>
    </source>
</evidence>
<accession>A0A2G8KI66</accession>
<dbReference type="AlphaFoldDB" id="A0A2G8KI66"/>
<dbReference type="Proteomes" id="UP000230750">
    <property type="component" value="Unassembled WGS sequence"/>
</dbReference>
<feature type="compositionally biased region" description="Polar residues" evidence="1">
    <location>
        <begin position="112"/>
        <end position="124"/>
    </location>
</feature>
<keyword evidence="4" id="KW-1185">Reference proteome</keyword>
<feature type="region of interest" description="Disordered" evidence="1">
    <location>
        <begin position="101"/>
        <end position="124"/>
    </location>
</feature>
<dbReference type="SUPFAM" id="SSF54991">
    <property type="entry name" value="Anticodon-binding domain of PheRS"/>
    <property type="match status" value="1"/>
</dbReference>
<protein>
    <submittedName>
        <fullName evidence="3">Putative ferredoxin-fold anticodon-binding domain-containing protein 1</fullName>
    </submittedName>
</protein>
<dbReference type="InterPro" id="IPR036690">
    <property type="entry name" value="Fdx_antiC-bd_sf"/>
</dbReference>
<evidence type="ECO:0000313" key="4">
    <source>
        <dbReference type="Proteomes" id="UP000230750"/>
    </source>
</evidence>